<feature type="region of interest" description="Disordered" evidence="1">
    <location>
        <begin position="286"/>
        <end position="305"/>
    </location>
</feature>
<evidence type="ECO:0000313" key="2">
    <source>
        <dbReference type="EMBL" id="KAJ7764792.1"/>
    </source>
</evidence>
<comment type="caution">
    <text evidence="2">The sequence shown here is derived from an EMBL/GenBank/DDBJ whole genome shotgun (WGS) entry which is preliminary data.</text>
</comment>
<feature type="region of interest" description="Disordered" evidence="1">
    <location>
        <begin position="1"/>
        <end position="81"/>
    </location>
</feature>
<sequence length="355" mass="35933">MKAKLSRTQTQKRKRRTTCSSSCNSISPGSSVISPSPSSSASPCTNTTGDGGTKNPLILLPPSPRSNDNTRSLGLATGSPLALNERRLGEYGDSGGEAGPPFAKADPPVYCGCSESGPPVCCGVSPPSAKDDAEPPVYCITNGPPVYCGTSPPPPVCCCVSASALPPVCCGVNPNPEPPVCCGSSGSPPAAVACQSALFRRSAFTCASAVLAMSSAVLKAVPRAETTLAASFAAALDPCELELLLELLGSGDRAREPSLPPVVCGTNLPTPGYIATGGLARVRGLTGLSGPSSSTRSSSGEACGSATARGSWMLKGSLGRARPRRAAEVKKAGFGGFAEDLEEEETAEEEGMRLP</sequence>
<accession>A0AAD7JKL3</accession>
<evidence type="ECO:0000313" key="3">
    <source>
        <dbReference type="Proteomes" id="UP001215598"/>
    </source>
</evidence>
<feature type="compositionally biased region" description="Low complexity" evidence="1">
    <location>
        <begin position="286"/>
        <end position="300"/>
    </location>
</feature>
<gene>
    <name evidence="2" type="ORF">B0H16DRAFT_429232</name>
</gene>
<dbReference type="Proteomes" id="UP001215598">
    <property type="component" value="Unassembled WGS sequence"/>
</dbReference>
<reference evidence="2" key="1">
    <citation type="submission" date="2023-03" db="EMBL/GenBank/DDBJ databases">
        <title>Massive genome expansion in bonnet fungi (Mycena s.s.) driven by repeated elements and novel gene families across ecological guilds.</title>
        <authorList>
            <consortium name="Lawrence Berkeley National Laboratory"/>
            <person name="Harder C.B."/>
            <person name="Miyauchi S."/>
            <person name="Viragh M."/>
            <person name="Kuo A."/>
            <person name="Thoen E."/>
            <person name="Andreopoulos B."/>
            <person name="Lu D."/>
            <person name="Skrede I."/>
            <person name="Drula E."/>
            <person name="Henrissat B."/>
            <person name="Morin E."/>
            <person name="Kohler A."/>
            <person name="Barry K."/>
            <person name="LaButti K."/>
            <person name="Morin E."/>
            <person name="Salamov A."/>
            <person name="Lipzen A."/>
            <person name="Mereny Z."/>
            <person name="Hegedus B."/>
            <person name="Baldrian P."/>
            <person name="Stursova M."/>
            <person name="Weitz H."/>
            <person name="Taylor A."/>
            <person name="Grigoriev I.V."/>
            <person name="Nagy L.G."/>
            <person name="Martin F."/>
            <person name="Kauserud H."/>
        </authorList>
    </citation>
    <scope>NUCLEOTIDE SEQUENCE</scope>
    <source>
        <strain evidence="2">CBHHK182m</strain>
    </source>
</reference>
<organism evidence="2 3">
    <name type="scientific">Mycena metata</name>
    <dbReference type="NCBI Taxonomy" id="1033252"/>
    <lineage>
        <taxon>Eukaryota</taxon>
        <taxon>Fungi</taxon>
        <taxon>Dikarya</taxon>
        <taxon>Basidiomycota</taxon>
        <taxon>Agaricomycotina</taxon>
        <taxon>Agaricomycetes</taxon>
        <taxon>Agaricomycetidae</taxon>
        <taxon>Agaricales</taxon>
        <taxon>Marasmiineae</taxon>
        <taxon>Mycenaceae</taxon>
        <taxon>Mycena</taxon>
    </lineage>
</organism>
<dbReference type="EMBL" id="JARKIB010000027">
    <property type="protein sequence ID" value="KAJ7764792.1"/>
    <property type="molecule type" value="Genomic_DNA"/>
</dbReference>
<keyword evidence="3" id="KW-1185">Reference proteome</keyword>
<name>A0AAD7JKL3_9AGAR</name>
<feature type="region of interest" description="Disordered" evidence="1">
    <location>
        <begin position="333"/>
        <end position="355"/>
    </location>
</feature>
<proteinExistence type="predicted"/>
<evidence type="ECO:0000256" key="1">
    <source>
        <dbReference type="SAM" id="MobiDB-lite"/>
    </source>
</evidence>
<protein>
    <submittedName>
        <fullName evidence="2">Uncharacterized protein</fullName>
    </submittedName>
</protein>
<dbReference type="AlphaFoldDB" id="A0AAD7JKL3"/>
<feature type="compositionally biased region" description="Acidic residues" evidence="1">
    <location>
        <begin position="339"/>
        <end position="349"/>
    </location>
</feature>
<feature type="compositionally biased region" description="Low complexity" evidence="1">
    <location>
        <begin position="18"/>
        <end position="43"/>
    </location>
</feature>
<feature type="compositionally biased region" description="Basic residues" evidence="1">
    <location>
        <begin position="1"/>
        <end position="17"/>
    </location>
</feature>